<protein>
    <submittedName>
        <fullName evidence="1">Uncharacterized protein</fullName>
    </submittedName>
</protein>
<organism evidence="1 2">
    <name type="scientific">Segatella oris F0302</name>
    <dbReference type="NCBI Taxonomy" id="649760"/>
    <lineage>
        <taxon>Bacteria</taxon>
        <taxon>Pseudomonadati</taxon>
        <taxon>Bacteroidota</taxon>
        <taxon>Bacteroidia</taxon>
        <taxon>Bacteroidales</taxon>
        <taxon>Prevotellaceae</taxon>
        <taxon>Segatella</taxon>
    </lineage>
</organism>
<sequence>MKKGKAPTDFPWSKDNHFLRRMQIHDQINLQTTHASSLNRNIFSPTPQKSKRLLFSYRFHCKPYIICLYLQRYEQTFKTEIFHDLRHLEPGGA</sequence>
<dbReference type="AlphaFoldDB" id="D1QRX9"/>
<reference evidence="1 2" key="1">
    <citation type="submission" date="2009-11" db="EMBL/GenBank/DDBJ databases">
        <authorList>
            <person name="Weinstock G."/>
            <person name="Sodergren E."/>
            <person name="Clifton S."/>
            <person name="Fulton L."/>
            <person name="Fulton B."/>
            <person name="Courtney L."/>
            <person name="Fronick C."/>
            <person name="Harrison M."/>
            <person name="Strong C."/>
            <person name="Farmer C."/>
            <person name="Delahaunty K."/>
            <person name="Markovic C."/>
            <person name="Hall O."/>
            <person name="Minx P."/>
            <person name="Tomlinson C."/>
            <person name="Mitreva M."/>
            <person name="Nelson J."/>
            <person name="Hou S."/>
            <person name="Wollam A."/>
            <person name="Pepin K.H."/>
            <person name="Johnson M."/>
            <person name="Bhonagiri V."/>
            <person name="Nash W.E."/>
            <person name="Warren W."/>
            <person name="Chinwalla A."/>
            <person name="Mardis E.R."/>
            <person name="Wilson R.K."/>
        </authorList>
    </citation>
    <scope>NUCLEOTIDE SEQUENCE [LARGE SCALE GENOMIC DNA]</scope>
    <source>
        <strain evidence="1 2">F0302</strain>
    </source>
</reference>
<accession>D1QRX9</accession>
<dbReference type="Proteomes" id="UP000004079">
    <property type="component" value="Unassembled WGS sequence"/>
</dbReference>
<gene>
    <name evidence="1" type="ORF">HMPREF0971_01735</name>
</gene>
<name>D1QRX9_9BACT</name>
<dbReference type="HOGENOM" id="CLU_2397185_0_0_10"/>
<dbReference type="STRING" id="649760.HMPREF0971_01735"/>
<evidence type="ECO:0000313" key="1">
    <source>
        <dbReference type="EMBL" id="EFB31986.1"/>
    </source>
</evidence>
<evidence type="ECO:0000313" key="2">
    <source>
        <dbReference type="Proteomes" id="UP000004079"/>
    </source>
</evidence>
<dbReference type="EMBL" id="ACUZ02000031">
    <property type="protein sequence ID" value="EFB31986.1"/>
    <property type="molecule type" value="Genomic_DNA"/>
</dbReference>
<comment type="caution">
    <text evidence="1">The sequence shown here is derived from an EMBL/GenBank/DDBJ whole genome shotgun (WGS) entry which is preliminary data.</text>
</comment>
<proteinExistence type="predicted"/>